<gene>
    <name evidence="2" type="ORF">S7711_09620</name>
</gene>
<feature type="compositionally biased region" description="Low complexity" evidence="1">
    <location>
        <begin position="297"/>
        <end position="311"/>
    </location>
</feature>
<name>A0A084AJZ0_STACB</name>
<dbReference type="Proteomes" id="UP000028045">
    <property type="component" value="Unassembled WGS sequence"/>
</dbReference>
<dbReference type="GO" id="GO:0006368">
    <property type="term" value="P:transcription elongation by RNA polymerase II"/>
    <property type="evidence" value="ECO:0007669"/>
    <property type="project" value="InterPro"/>
</dbReference>
<feature type="region of interest" description="Disordered" evidence="1">
    <location>
        <begin position="245"/>
        <end position="411"/>
    </location>
</feature>
<feature type="compositionally biased region" description="Acidic residues" evidence="1">
    <location>
        <begin position="377"/>
        <end position="388"/>
    </location>
</feature>
<dbReference type="PANTHER" id="PTHR23146:SF0">
    <property type="entry name" value="RNA POLYMERASE-ASSOCIATED PROTEIN LEO1"/>
    <property type="match status" value="1"/>
</dbReference>
<dbReference type="EMBL" id="KL648693">
    <property type="protein sequence ID" value="KEY65619.1"/>
    <property type="molecule type" value="Genomic_DNA"/>
</dbReference>
<feature type="compositionally biased region" description="Basic and acidic residues" evidence="1">
    <location>
        <begin position="255"/>
        <end position="271"/>
    </location>
</feature>
<keyword evidence="3" id="KW-1185">Reference proteome</keyword>
<feature type="region of interest" description="Disordered" evidence="1">
    <location>
        <begin position="1"/>
        <end position="60"/>
    </location>
</feature>
<feature type="compositionally biased region" description="Basic and acidic residues" evidence="1">
    <location>
        <begin position="41"/>
        <end position="58"/>
    </location>
</feature>
<dbReference type="Pfam" id="PF04004">
    <property type="entry name" value="Leo1"/>
    <property type="match status" value="1"/>
</dbReference>
<evidence type="ECO:0000313" key="3">
    <source>
        <dbReference type="Proteomes" id="UP000028045"/>
    </source>
</evidence>
<dbReference type="GO" id="GO:1990269">
    <property type="term" value="F:RNA polymerase II C-terminal domain phosphoserine binding"/>
    <property type="evidence" value="ECO:0007669"/>
    <property type="project" value="TreeGrafter"/>
</dbReference>
<evidence type="ECO:0008006" key="4">
    <source>
        <dbReference type="Google" id="ProtNLM"/>
    </source>
</evidence>
<dbReference type="InterPro" id="IPR007149">
    <property type="entry name" value="Leo1"/>
</dbReference>
<dbReference type="AlphaFoldDB" id="A0A084AJZ0"/>
<dbReference type="GO" id="GO:0016593">
    <property type="term" value="C:Cdc73/Paf1 complex"/>
    <property type="evidence" value="ECO:0007669"/>
    <property type="project" value="InterPro"/>
</dbReference>
<protein>
    <recommendedName>
        <fullName evidence="4">Leo1-like protein</fullName>
    </recommendedName>
</protein>
<dbReference type="HOGENOM" id="CLU_030892_1_0_1"/>
<evidence type="ECO:0000313" key="2">
    <source>
        <dbReference type="EMBL" id="KEY65619.1"/>
    </source>
</evidence>
<proteinExistence type="predicted"/>
<organism evidence="2 3">
    <name type="scientific">Stachybotrys chartarum (strain CBS 109288 / IBT 7711)</name>
    <name type="common">Toxic black mold</name>
    <name type="synonym">Stilbospora chartarum</name>
    <dbReference type="NCBI Taxonomy" id="1280523"/>
    <lineage>
        <taxon>Eukaryota</taxon>
        <taxon>Fungi</taxon>
        <taxon>Dikarya</taxon>
        <taxon>Ascomycota</taxon>
        <taxon>Pezizomycotina</taxon>
        <taxon>Sordariomycetes</taxon>
        <taxon>Hypocreomycetidae</taxon>
        <taxon>Hypocreales</taxon>
        <taxon>Stachybotryaceae</taxon>
        <taxon>Stachybotrys</taxon>
    </lineage>
</organism>
<reference evidence="2 3" key="1">
    <citation type="journal article" date="2014" name="BMC Genomics">
        <title>Comparative genome sequencing reveals chemotype-specific gene clusters in the toxigenic black mold Stachybotrys.</title>
        <authorList>
            <person name="Semeiks J."/>
            <person name="Borek D."/>
            <person name="Otwinowski Z."/>
            <person name="Grishin N.V."/>
        </authorList>
    </citation>
    <scope>NUCLEOTIDE SEQUENCE [LARGE SCALE GENOMIC DNA]</scope>
    <source>
        <strain evidence="3">CBS 109288 / IBT 7711</strain>
    </source>
</reference>
<dbReference type="PANTHER" id="PTHR23146">
    <property type="entry name" value="LEO1 PROTEIN"/>
    <property type="match status" value="1"/>
</dbReference>
<sequence length="411" mass="45820">MSDSEDPIDMIDEGGDDLFGDEDDDQVASPKDRVLDDDDLASDRDGDADGYNRYRDDGYQTQAETANKVVMGVQTFRHRIPKPQDGSLKVLRVPKFINFMPEVYDPATFQPSEFDIANAKAERPKHVARVRRDPQTNELTSNTNIYRWSDGSVTISVGGEQYEIGQKRLAPPTTGPYNEIHDAHYYAAAAELSSNVLMVVGHVTEQYNIKPNKDVGDDALSILAEKMAQASKPAREGDFIVKTTIDPELQSKQAEQAEKERLKAQRRRENAAARMDGGLGRSGRGGLSVGDLEGSRRAPGAGRKRGAPGARPQRHGPEYDSDDEGIRNDSYDVNDDFVVASDEEEEFESGGDDDEEEEMLDEEEERPRRTKRQKTEEAEEDEDAEGSEVEPTAESSSRARRRNVIDDDDEE</sequence>
<feature type="compositionally biased region" description="Acidic residues" evidence="1">
    <location>
        <begin position="1"/>
        <end position="26"/>
    </location>
</feature>
<accession>A0A084AJZ0</accession>
<feature type="compositionally biased region" description="Acidic residues" evidence="1">
    <location>
        <begin position="341"/>
        <end position="364"/>
    </location>
</feature>
<feature type="compositionally biased region" description="Gly residues" evidence="1">
    <location>
        <begin position="277"/>
        <end position="288"/>
    </location>
</feature>
<dbReference type="GO" id="GO:0032968">
    <property type="term" value="P:positive regulation of transcription elongation by RNA polymerase II"/>
    <property type="evidence" value="ECO:0007669"/>
    <property type="project" value="TreeGrafter"/>
</dbReference>
<dbReference type="OrthoDB" id="20844at2759"/>
<evidence type="ECO:0000256" key="1">
    <source>
        <dbReference type="SAM" id="MobiDB-lite"/>
    </source>
</evidence>